<keyword evidence="2" id="KW-1185">Reference proteome</keyword>
<dbReference type="Proteomes" id="UP001060085">
    <property type="component" value="Linkage Group LG04"/>
</dbReference>
<accession>A0ACC0AXY0</accession>
<sequence length="155" mass="16705">MAFVNRISNMLKQTVSKHVNLEVSSNSVLHLTIRSMSSSSSKVFVGGLSYGTDEPSLRDAFSQYGEVVEAKIVMDRVSGRSRGFAFVTYTSSEEASNAINALDGKDLHGRQIRVNYATEKRQGFRGGGYTGPRGYGDAGYGGSSNQSGNGQDYIV</sequence>
<reference evidence="2" key="1">
    <citation type="journal article" date="2023" name="Nat. Plants">
        <title>Single-cell RNA sequencing provides a high-resolution roadmap for understanding the multicellular compartmentation of specialized metabolism.</title>
        <authorList>
            <person name="Sun S."/>
            <person name="Shen X."/>
            <person name="Li Y."/>
            <person name="Li Y."/>
            <person name="Wang S."/>
            <person name="Li R."/>
            <person name="Zhang H."/>
            <person name="Shen G."/>
            <person name="Guo B."/>
            <person name="Wei J."/>
            <person name="Xu J."/>
            <person name="St-Pierre B."/>
            <person name="Chen S."/>
            <person name="Sun C."/>
        </authorList>
    </citation>
    <scope>NUCLEOTIDE SEQUENCE [LARGE SCALE GENOMIC DNA]</scope>
</reference>
<proteinExistence type="predicted"/>
<protein>
    <submittedName>
        <fullName evidence="1">Uncharacterized protein</fullName>
    </submittedName>
</protein>
<organism evidence="1 2">
    <name type="scientific">Catharanthus roseus</name>
    <name type="common">Madagascar periwinkle</name>
    <name type="synonym">Vinca rosea</name>
    <dbReference type="NCBI Taxonomy" id="4058"/>
    <lineage>
        <taxon>Eukaryota</taxon>
        <taxon>Viridiplantae</taxon>
        <taxon>Streptophyta</taxon>
        <taxon>Embryophyta</taxon>
        <taxon>Tracheophyta</taxon>
        <taxon>Spermatophyta</taxon>
        <taxon>Magnoliopsida</taxon>
        <taxon>eudicotyledons</taxon>
        <taxon>Gunneridae</taxon>
        <taxon>Pentapetalae</taxon>
        <taxon>asterids</taxon>
        <taxon>lamiids</taxon>
        <taxon>Gentianales</taxon>
        <taxon>Apocynaceae</taxon>
        <taxon>Rauvolfioideae</taxon>
        <taxon>Vinceae</taxon>
        <taxon>Catharanthinae</taxon>
        <taxon>Catharanthus</taxon>
    </lineage>
</organism>
<dbReference type="EMBL" id="CM044704">
    <property type="protein sequence ID" value="KAI5665725.1"/>
    <property type="molecule type" value="Genomic_DNA"/>
</dbReference>
<evidence type="ECO:0000313" key="2">
    <source>
        <dbReference type="Proteomes" id="UP001060085"/>
    </source>
</evidence>
<name>A0ACC0AXY0_CATRO</name>
<evidence type="ECO:0000313" key="1">
    <source>
        <dbReference type="EMBL" id="KAI5665725.1"/>
    </source>
</evidence>
<comment type="caution">
    <text evidence="1">The sequence shown here is derived from an EMBL/GenBank/DDBJ whole genome shotgun (WGS) entry which is preliminary data.</text>
</comment>
<gene>
    <name evidence="1" type="ORF">M9H77_15578</name>
</gene>